<dbReference type="SUPFAM" id="SSF103473">
    <property type="entry name" value="MFS general substrate transporter"/>
    <property type="match status" value="1"/>
</dbReference>
<feature type="transmembrane region" description="Helical" evidence="5">
    <location>
        <begin position="358"/>
        <end position="384"/>
    </location>
</feature>
<feature type="transmembrane region" description="Helical" evidence="5">
    <location>
        <begin position="46"/>
        <end position="66"/>
    </location>
</feature>
<dbReference type="Proteomes" id="UP000282759">
    <property type="component" value="Unassembled WGS sequence"/>
</dbReference>
<dbReference type="InterPro" id="IPR036259">
    <property type="entry name" value="MFS_trans_sf"/>
</dbReference>
<protein>
    <submittedName>
        <fullName evidence="7">MFS transporter</fullName>
    </submittedName>
</protein>
<sequence length="430" mass="47513">MTQPKIGNYRWVVVALLFFATTINYLDRQVLSFLKPTLEKEFGWDNTTYGYINSVFTMLYAAGLLLSGRIIDRVGTKIGYIFSITIWSIAAMLHSLAKGSIGFMAARGLLGLGEAGNFPAAIRSIAEWFPKKERAFATGVMNSGTNIGAVVAPVIIPLLLGLYGWQSAFIVTGAIGFIWLIFWVKFYDIPSRKKNIDPAEYALINNDAATEIAADAKISWGKLFGYKQTWAFFTGKFLTDPIWYFFLTWLPDYFAKTFQLDLKKPTVPLIVIYTATTIGSVGGGYLSSYLIKKGWKPLRARKISMLIFALCVLPIITARYTTNIWQAVALISLAAAAHQAWSANLYTSVSDHFPKSSVSSVIGIGGMAGCLSGMAFPIIIGHILDYYIALGNVTSGYNLVFTFCGLAYILAWLITHFLLRKSKPSLTIRS</sequence>
<dbReference type="PIRSF" id="PIRSF002808">
    <property type="entry name" value="Hexose_phosphate_transp"/>
    <property type="match status" value="1"/>
</dbReference>
<feature type="transmembrane region" description="Helical" evidence="5">
    <location>
        <begin position="270"/>
        <end position="291"/>
    </location>
</feature>
<dbReference type="CDD" id="cd17319">
    <property type="entry name" value="MFS_ExuT_GudP_like"/>
    <property type="match status" value="1"/>
</dbReference>
<dbReference type="PROSITE" id="PS50850">
    <property type="entry name" value="MFS"/>
    <property type="match status" value="1"/>
</dbReference>
<gene>
    <name evidence="7" type="ORF">EOD41_12345</name>
</gene>
<dbReference type="GO" id="GO:0016020">
    <property type="term" value="C:membrane"/>
    <property type="evidence" value="ECO:0007669"/>
    <property type="project" value="UniProtKB-SubCell"/>
</dbReference>
<dbReference type="InterPro" id="IPR011701">
    <property type="entry name" value="MFS"/>
</dbReference>
<keyword evidence="8" id="KW-1185">Reference proteome</keyword>
<keyword evidence="3 5" id="KW-1133">Transmembrane helix</keyword>
<dbReference type="RefSeq" id="WP_127705319.1">
    <property type="nucleotide sequence ID" value="NZ_SACK01000005.1"/>
</dbReference>
<dbReference type="InterPro" id="IPR050382">
    <property type="entry name" value="MFS_Na/Anion_cotransporter"/>
</dbReference>
<feature type="transmembrane region" description="Helical" evidence="5">
    <location>
        <begin position="303"/>
        <end position="321"/>
    </location>
</feature>
<dbReference type="PANTHER" id="PTHR11662">
    <property type="entry name" value="SOLUTE CARRIER FAMILY 17"/>
    <property type="match status" value="1"/>
</dbReference>
<dbReference type="AlphaFoldDB" id="A0A3S2Y2C4"/>
<evidence type="ECO:0000256" key="3">
    <source>
        <dbReference type="ARBA" id="ARBA00022989"/>
    </source>
</evidence>
<accession>A0A3S2Y2C4</accession>
<dbReference type="InterPro" id="IPR020846">
    <property type="entry name" value="MFS_dom"/>
</dbReference>
<feature type="transmembrane region" description="Helical" evidence="5">
    <location>
        <begin position="230"/>
        <end position="250"/>
    </location>
</feature>
<feature type="transmembrane region" description="Helical" evidence="5">
    <location>
        <begin position="396"/>
        <end position="419"/>
    </location>
</feature>
<feature type="transmembrane region" description="Helical" evidence="5">
    <location>
        <begin position="7"/>
        <end position="26"/>
    </location>
</feature>
<evidence type="ECO:0000313" key="8">
    <source>
        <dbReference type="Proteomes" id="UP000282759"/>
    </source>
</evidence>
<dbReference type="OrthoDB" id="9781156at2"/>
<evidence type="ECO:0000313" key="7">
    <source>
        <dbReference type="EMBL" id="RVU00268.1"/>
    </source>
</evidence>
<feature type="transmembrane region" description="Helical" evidence="5">
    <location>
        <begin position="162"/>
        <end position="184"/>
    </location>
</feature>
<dbReference type="InterPro" id="IPR000849">
    <property type="entry name" value="Sugar_P_transporter"/>
</dbReference>
<dbReference type="Gene3D" id="1.20.1250.20">
    <property type="entry name" value="MFS general substrate transporter like domains"/>
    <property type="match status" value="2"/>
</dbReference>
<name>A0A3S2Y2C4_9SPHI</name>
<evidence type="ECO:0000256" key="2">
    <source>
        <dbReference type="ARBA" id="ARBA00022692"/>
    </source>
</evidence>
<keyword evidence="4 5" id="KW-0472">Membrane</keyword>
<evidence type="ECO:0000259" key="6">
    <source>
        <dbReference type="PROSITE" id="PS50850"/>
    </source>
</evidence>
<comment type="caution">
    <text evidence="7">The sequence shown here is derived from an EMBL/GenBank/DDBJ whole genome shotgun (WGS) entry which is preliminary data.</text>
</comment>
<evidence type="ECO:0000256" key="5">
    <source>
        <dbReference type="SAM" id="Phobius"/>
    </source>
</evidence>
<dbReference type="GO" id="GO:0015134">
    <property type="term" value="F:hexuronate transmembrane transporter activity"/>
    <property type="evidence" value="ECO:0007669"/>
    <property type="project" value="TreeGrafter"/>
</dbReference>
<keyword evidence="2 5" id="KW-0812">Transmembrane</keyword>
<proteinExistence type="predicted"/>
<dbReference type="Pfam" id="PF07690">
    <property type="entry name" value="MFS_1"/>
    <property type="match status" value="1"/>
</dbReference>
<dbReference type="EMBL" id="SACK01000005">
    <property type="protein sequence ID" value="RVU00268.1"/>
    <property type="molecule type" value="Genomic_DNA"/>
</dbReference>
<dbReference type="PANTHER" id="PTHR11662:SF285">
    <property type="entry name" value="HEXURONATE TRANSPORTER"/>
    <property type="match status" value="1"/>
</dbReference>
<comment type="subcellular location">
    <subcellularLocation>
        <location evidence="1">Membrane</location>
        <topology evidence="1">Multi-pass membrane protein</topology>
    </subcellularLocation>
</comment>
<reference evidence="7 8" key="1">
    <citation type="submission" date="2019-01" db="EMBL/GenBank/DDBJ databases">
        <authorList>
            <person name="Chen W.-M."/>
        </authorList>
    </citation>
    <scope>NUCLEOTIDE SEQUENCE [LARGE SCALE GENOMIC DNA]</scope>
    <source>
        <strain evidence="7 8">YBJ-36</strain>
    </source>
</reference>
<evidence type="ECO:0000256" key="1">
    <source>
        <dbReference type="ARBA" id="ARBA00004141"/>
    </source>
</evidence>
<organism evidence="7 8">
    <name type="scientific">Mucilaginibacter limnophilus</name>
    <dbReference type="NCBI Taxonomy" id="1932778"/>
    <lineage>
        <taxon>Bacteria</taxon>
        <taxon>Pseudomonadati</taxon>
        <taxon>Bacteroidota</taxon>
        <taxon>Sphingobacteriia</taxon>
        <taxon>Sphingobacteriales</taxon>
        <taxon>Sphingobacteriaceae</taxon>
        <taxon>Mucilaginibacter</taxon>
    </lineage>
</organism>
<feature type="transmembrane region" description="Helical" evidence="5">
    <location>
        <begin position="78"/>
        <end position="97"/>
    </location>
</feature>
<evidence type="ECO:0000256" key="4">
    <source>
        <dbReference type="ARBA" id="ARBA00023136"/>
    </source>
</evidence>
<feature type="domain" description="Major facilitator superfamily (MFS) profile" evidence="6">
    <location>
        <begin position="13"/>
        <end position="423"/>
    </location>
</feature>